<dbReference type="Proteomes" id="UP000190888">
    <property type="component" value="Unassembled WGS sequence"/>
</dbReference>
<dbReference type="EMBL" id="FUWH01000004">
    <property type="protein sequence ID" value="SJZ75026.1"/>
    <property type="molecule type" value="Genomic_DNA"/>
</dbReference>
<organism evidence="2 3">
    <name type="scientific">Sediminibacterium ginsengisoli</name>
    <dbReference type="NCBI Taxonomy" id="413434"/>
    <lineage>
        <taxon>Bacteria</taxon>
        <taxon>Pseudomonadati</taxon>
        <taxon>Bacteroidota</taxon>
        <taxon>Chitinophagia</taxon>
        <taxon>Chitinophagales</taxon>
        <taxon>Chitinophagaceae</taxon>
        <taxon>Sediminibacterium</taxon>
    </lineage>
</organism>
<evidence type="ECO:0000313" key="2">
    <source>
        <dbReference type="EMBL" id="SJZ75026.1"/>
    </source>
</evidence>
<evidence type="ECO:0008006" key="4">
    <source>
        <dbReference type="Google" id="ProtNLM"/>
    </source>
</evidence>
<gene>
    <name evidence="2" type="ORF">SAMN04488132_104125</name>
</gene>
<dbReference type="RefSeq" id="WP_078831107.1">
    <property type="nucleotide sequence ID" value="NZ_FUWH01000004.1"/>
</dbReference>
<protein>
    <recommendedName>
        <fullName evidence="4">DUF2975 domain-containing protein</fullName>
    </recommendedName>
</protein>
<keyword evidence="1" id="KW-1133">Transmembrane helix</keyword>
<dbReference type="InterPro" id="IPR021354">
    <property type="entry name" value="DUF2975"/>
</dbReference>
<evidence type="ECO:0000256" key="1">
    <source>
        <dbReference type="SAM" id="Phobius"/>
    </source>
</evidence>
<sequence>MTITTNHLLKVLLVLSWIIFAGLSIEAAGLIVNTIATAILNPDGASRFWRQIDLSGLYWHDKGHFIVMNLLTIIIVLLECTIFYLIIRLLHGKKLDMSRPFSYEMTRFIASLAYLALMIGFFARYGQKYSSSLSSKGVRMPDIQDMHMAGPDVWLFMGIVLLVIAQIFKKGIEIQNENELTV</sequence>
<keyword evidence="3" id="KW-1185">Reference proteome</keyword>
<dbReference type="OrthoDB" id="672524at2"/>
<dbReference type="STRING" id="413434.SAMN04488132_104125"/>
<feature type="transmembrane region" description="Helical" evidence="1">
    <location>
        <begin position="108"/>
        <end position="126"/>
    </location>
</feature>
<dbReference type="AlphaFoldDB" id="A0A1T4N7F6"/>
<reference evidence="2 3" key="1">
    <citation type="submission" date="2017-02" db="EMBL/GenBank/DDBJ databases">
        <authorList>
            <person name="Peterson S.W."/>
        </authorList>
    </citation>
    <scope>NUCLEOTIDE SEQUENCE [LARGE SCALE GENOMIC DNA]</scope>
    <source>
        <strain evidence="2 3">DSM 22335</strain>
    </source>
</reference>
<accession>A0A1T4N7F6</accession>
<feature type="transmembrane region" description="Helical" evidence="1">
    <location>
        <begin position="65"/>
        <end position="87"/>
    </location>
</feature>
<keyword evidence="1" id="KW-0472">Membrane</keyword>
<name>A0A1T4N7F6_9BACT</name>
<dbReference type="Pfam" id="PF11188">
    <property type="entry name" value="DUF2975"/>
    <property type="match status" value="1"/>
</dbReference>
<feature type="transmembrane region" description="Helical" evidence="1">
    <location>
        <begin position="146"/>
        <end position="168"/>
    </location>
</feature>
<keyword evidence="1" id="KW-0812">Transmembrane</keyword>
<feature type="transmembrane region" description="Helical" evidence="1">
    <location>
        <begin position="12"/>
        <end position="40"/>
    </location>
</feature>
<proteinExistence type="predicted"/>
<evidence type="ECO:0000313" key="3">
    <source>
        <dbReference type="Proteomes" id="UP000190888"/>
    </source>
</evidence>